<organism evidence="9 10">
    <name type="scientific">Angustibacter aerolatus</name>
    <dbReference type="NCBI Taxonomy" id="1162965"/>
    <lineage>
        <taxon>Bacteria</taxon>
        <taxon>Bacillati</taxon>
        <taxon>Actinomycetota</taxon>
        <taxon>Actinomycetes</taxon>
        <taxon>Kineosporiales</taxon>
        <taxon>Kineosporiaceae</taxon>
    </lineage>
</organism>
<dbReference type="InterPro" id="IPR014284">
    <property type="entry name" value="RNA_pol_sigma-70_dom"/>
</dbReference>
<accession>A0ABQ6JK17</accession>
<dbReference type="InterPro" id="IPR013324">
    <property type="entry name" value="RNA_pol_sigma_r3/r4-like"/>
</dbReference>
<protein>
    <recommendedName>
        <fullName evidence="11">RNA polymerase sigma-70 region 2 domain-containing protein</fullName>
    </recommendedName>
</protein>
<evidence type="ECO:0000256" key="6">
    <source>
        <dbReference type="SAM" id="MobiDB-lite"/>
    </source>
</evidence>
<evidence type="ECO:0000259" key="7">
    <source>
        <dbReference type="Pfam" id="PF04542"/>
    </source>
</evidence>
<dbReference type="NCBIfam" id="NF007230">
    <property type="entry name" value="PRK09648.1"/>
    <property type="match status" value="1"/>
</dbReference>
<reference evidence="10" key="1">
    <citation type="journal article" date="2019" name="Int. J. Syst. Evol. Microbiol.">
        <title>The Global Catalogue of Microorganisms (GCM) 10K type strain sequencing project: providing services to taxonomists for standard genome sequencing and annotation.</title>
        <authorList>
            <consortium name="The Broad Institute Genomics Platform"/>
            <consortium name="The Broad Institute Genome Sequencing Center for Infectious Disease"/>
            <person name="Wu L."/>
            <person name="Ma J."/>
        </authorList>
    </citation>
    <scope>NUCLEOTIDE SEQUENCE [LARGE SCALE GENOMIC DNA]</scope>
    <source>
        <strain evidence="10">NBRC 108730</strain>
    </source>
</reference>
<dbReference type="InterPro" id="IPR007627">
    <property type="entry name" value="RNA_pol_sigma70_r2"/>
</dbReference>
<dbReference type="Pfam" id="PF04542">
    <property type="entry name" value="Sigma70_r2"/>
    <property type="match status" value="1"/>
</dbReference>
<evidence type="ECO:0000259" key="8">
    <source>
        <dbReference type="Pfam" id="PF08281"/>
    </source>
</evidence>
<keyword evidence="3" id="KW-0731">Sigma factor</keyword>
<evidence type="ECO:0000256" key="3">
    <source>
        <dbReference type="ARBA" id="ARBA00023082"/>
    </source>
</evidence>
<evidence type="ECO:0008006" key="11">
    <source>
        <dbReference type="Google" id="ProtNLM"/>
    </source>
</evidence>
<evidence type="ECO:0000313" key="10">
    <source>
        <dbReference type="Proteomes" id="UP001157017"/>
    </source>
</evidence>
<evidence type="ECO:0000256" key="2">
    <source>
        <dbReference type="ARBA" id="ARBA00023015"/>
    </source>
</evidence>
<keyword evidence="10" id="KW-1185">Reference proteome</keyword>
<comment type="similarity">
    <text evidence="1">Belongs to the sigma-70 factor family. ECF subfamily.</text>
</comment>
<feature type="domain" description="RNA polymerase sigma-70 region 2" evidence="7">
    <location>
        <begin position="62"/>
        <end position="131"/>
    </location>
</feature>
<evidence type="ECO:0000256" key="5">
    <source>
        <dbReference type="ARBA" id="ARBA00023163"/>
    </source>
</evidence>
<dbReference type="InterPro" id="IPR036388">
    <property type="entry name" value="WH-like_DNA-bd_sf"/>
</dbReference>
<comment type="caution">
    <text evidence="9">The sequence shown here is derived from an EMBL/GenBank/DDBJ whole genome shotgun (WGS) entry which is preliminary data.</text>
</comment>
<evidence type="ECO:0000256" key="4">
    <source>
        <dbReference type="ARBA" id="ARBA00023125"/>
    </source>
</evidence>
<dbReference type="EMBL" id="BSUZ01000001">
    <property type="protein sequence ID" value="GMA88117.1"/>
    <property type="molecule type" value="Genomic_DNA"/>
</dbReference>
<dbReference type="Pfam" id="PF08281">
    <property type="entry name" value="Sigma70_r4_2"/>
    <property type="match status" value="1"/>
</dbReference>
<name>A0ABQ6JK17_9ACTN</name>
<feature type="domain" description="RNA polymerase sigma factor 70 region 4 type 2" evidence="8">
    <location>
        <begin position="161"/>
        <end position="212"/>
    </location>
</feature>
<dbReference type="PANTHER" id="PTHR43133:SF58">
    <property type="entry name" value="ECF RNA POLYMERASE SIGMA FACTOR SIGD"/>
    <property type="match status" value="1"/>
</dbReference>
<keyword evidence="4" id="KW-0238">DNA-binding</keyword>
<dbReference type="InterPro" id="IPR013325">
    <property type="entry name" value="RNA_pol_sigma_r2"/>
</dbReference>
<dbReference type="Gene3D" id="1.10.10.10">
    <property type="entry name" value="Winged helix-like DNA-binding domain superfamily/Winged helix DNA-binding domain"/>
    <property type="match status" value="1"/>
</dbReference>
<dbReference type="InterPro" id="IPR013249">
    <property type="entry name" value="RNA_pol_sigma70_r4_t2"/>
</dbReference>
<dbReference type="NCBIfam" id="TIGR02937">
    <property type="entry name" value="sigma70-ECF"/>
    <property type="match status" value="1"/>
</dbReference>
<keyword evidence="5" id="KW-0804">Transcription</keyword>
<sequence length="311" mass="34066">MDDQAPPDGSATVETMREDARGTSVTRPDPAAMSQVEPVDLRALAARAVQDDAGATEQLLVRVRALVHRYARARLGRFAGAHDAADDAAQEACIAVMTALPRYRDEGLPFEAFVYRIAANKVADVQRSAARRPVPTDEVPDGVDPALGPEDVALAGADAERARALLALLPEVQREIVVLRVALGWSADETGQALGMTPGAVRVAQHRALQRLRLLAGPVDPDTGGCRDRRPPRPPPRRRRARLARRHPRRRRAARPARCGGPRRAGRRRRPHRWRRPGRAPARGARRRRRARPADGGRPARRARALCRAGP</sequence>
<dbReference type="CDD" id="cd06171">
    <property type="entry name" value="Sigma70_r4"/>
    <property type="match status" value="1"/>
</dbReference>
<evidence type="ECO:0000313" key="9">
    <source>
        <dbReference type="EMBL" id="GMA88117.1"/>
    </source>
</evidence>
<dbReference type="Gene3D" id="1.10.1740.10">
    <property type="match status" value="1"/>
</dbReference>
<feature type="compositionally biased region" description="Basic residues" evidence="6">
    <location>
        <begin position="264"/>
        <end position="291"/>
    </location>
</feature>
<gene>
    <name evidence="9" type="ORF">GCM10025868_33670</name>
</gene>
<evidence type="ECO:0000256" key="1">
    <source>
        <dbReference type="ARBA" id="ARBA00010641"/>
    </source>
</evidence>
<keyword evidence="2" id="KW-0805">Transcription regulation</keyword>
<dbReference type="Proteomes" id="UP001157017">
    <property type="component" value="Unassembled WGS sequence"/>
</dbReference>
<dbReference type="PANTHER" id="PTHR43133">
    <property type="entry name" value="RNA POLYMERASE ECF-TYPE SIGMA FACTO"/>
    <property type="match status" value="1"/>
</dbReference>
<feature type="compositionally biased region" description="Basic residues" evidence="6">
    <location>
        <begin position="232"/>
        <end position="255"/>
    </location>
</feature>
<proteinExistence type="inferred from homology"/>
<dbReference type="SUPFAM" id="SSF88659">
    <property type="entry name" value="Sigma3 and sigma4 domains of RNA polymerase sigma factors"/>
    <property type="match status" value="1"/>
</dbReference>
<feature type="region of interest" description="Disordered" evidence="6">
    <location>
        <begin position="1"/>
        <end position="33"/>
    </location>
</feature>
<dbReference type="InterPro" id="IPR039425">
    <property type="entry name" value="RNA_pol_sigma-70-like"/>
</dbReference>
<dbReference type="SUPFAM" id="SSF88946">
    <property type="entry name" value="Sigma2 domain of RNA polymerase sigma factors"/>
    <property type="match status" value="1"/>
</dbReference>
<feature type="region of interest" description="Disordered" evidence="6">
    <location>
        <begin position="215"/>
        <end position="311"/>
    </location>
</feature>